<feature type="compositionally biased region" description="Low complexity" evidence="1">
    <location>
        <begin position="69"/>
        <end position="82"/>
    </location>
</feature>
<dbReference type="RefSeq" id="WP_077342881.1">
    <property type="nucleotide sequence ID" value="NZ_CP019605.1"/>
</dbReference>
<dbReference type="PANTHER" id="PTHR45266:SF3">
    <property type="entry name" value="OXALOACETATE DECARBOXYLASE ALPHA CHAIN"/>
    <property type="match status" value="1"/>
</dbReference>
<dbReference type="InterPro" id="IPR000089">
    <property type="entry name" value="Biotin_lipoyl"/>
</dbReference>
<dbReference type="Proteomes" id="UP000188324">
    <property type="component" value="Chromosome"/>
</dbReference>
<dbReference type="KEGG" id="tfl:RPIT_10245"/>
<accession>A0A1Q2CG89</accession>
<dbReference type="InterPro" id="IPR001882">
    <property type="entry name" value="Biotin_BS"/>
</dbReference>
<evidence type="ECO:0000256" key="1">
    <source>
        <dbReference type="SAM" id="MobiDB-lite"/>
    </source>
</evidence>
<dbReference type="PROSITE" id="PS00188">
    <property type="entry name" value="BIOTIN"/>
    <property type="match status" value="1"/>
</dbReference>
<name>A0A1Q2CG89_9ACTN</name>
<dbReference type="PANTHER" id="PTHR45266">
    <property type="entry name" value="OXALOACETATE DECARBOXYLASE ALPHA CHAIN"/>
    <property type="match status" value="1"/>
</dbReference>
<dbReference type="InterPro" id="IPR050709">
    <property type="entry name" value="Biotin_Carboxyl_Carrier/Decarb"/>
</dbReference>
<feature type="region of interest" description="Disordered" evidence="1">
    <location>
        <begin position="68"/>
        <end position="103"/>
    </location>
</feature>
<dbReference type="InterPro" id="IPR011053">
    <property type="entry name" value="Single_hybrid_motif"/>
</dbReference>
<sequence>MRRYTIGINDTTKIVDVEAVGANEFRVQIDGRLIDVTLEDHRDLAHSAITPAMVPRAEITHGSLAGEEPVAQPVQQRPRQPADATNAPVANPTQPVDRDQMTAPMPGVILSIDVTTGAEVKRGDTLMVLEAMKMKNQLRSPRDGVVAELYVSVGTQVRFGETLLRFE</sequence>
<dbReference type="PROSITE" id="PS50968">
    <property type="entry name" value="BIOTINYL_LIPOYL"/>
    <property type="match status" value="1"/>
</dbReference>
<dbReference type="CDD" id="cd06850">
    <property type="entry name" value="biotinyl_domain"/>
    <property type="match status" value="1"/>
</dbReference>
<organism evidence="2 3">
    <name type="scientific">Tessaracoccus flavus</name>
    <dbReference type="NCBI Taxonomy" id="1610493"/>
    <lineage>
        <taxon>Bacteria</taxon>
        <taxon>Bacillati</taxon>
        <taxon>Actinomycetota</taxon>
        <taxon>Actinomycetes</taxon>
        <taxon>Propionibacteriales</taxon>
        <taxon>Propionibacteriaceae</taxon>
        <taxon>Tessaracoccus</taxon>
    </lineage>
</organism>
<evidence type="ECO:0000313" key="2">
    <source>
        <dbReference type="EMBL" id="AQP45124.1"/>
    </source>
</evidence>
<dbReference type="STRING" id="1610493.RPIT_10245"/>
<dbReference type="SUPFAM" id="SSF51230">
    <property type="entry name" value="Single hybrid motif"/>
    <property type="match status" value="1"/>
</dbReference>
<dbReference type="OrthoDB" id="3730619at2"/>
<dbReference type="AlphaFoldDB" id="A0A1Q2CG89"/>
<dbReference type="EMBL" id="CP019605">
    <property type="protein sequence ID" value="AQP45124.1"/>
    <property type="molecule type" value="Genomic_DNA"/>
</dbReference>
<reference evidence="2 3" key="1">
    <citation type="journal article" date="2016" name="Int. J. Syst. Evol. Microbiol.">
        <title>Tessaracoccus flavus sp. nov., isolated from the drainage system of a lindane-producing factory.</title>
        <authorList>
            <person name="Kumari R."/>
            <person name="Singh P."/>
            <person name="Schumann P."/>
            <person name="Lal R."/>
        </authorList>
    </citation>
    <scope>NUCLEOTIDE SEQUENCE [LARGE SCALE GENOMIC DNA]</scope>
    <source>
        <strain evidence="2 3">RP1T</strain>
    </source>
</reference>
<dbReference type="FunFam" id="2.40.50.100:FF:000003">
    <property type="entry name" value="Acetyl-CoA carboxylase biotin carboxyl carrier protein"/>
    <property type="match status" value="1"/>
</dbReference>
<protein>
    <submittedName>
        <fullName evidence="2">Uncharacterized protein</fullName>
    </submittedName>
</protein>
<gene>
    <name evidence="2" type="ORF">RPIT_10245</name>
</gene>
<dbReference type="Gene3D" id="2.40.50.100">
    <property type="match status" value="1"/>
</dbReference>
<keyword evidence="3" id="KW-1185">Reference proteome</keyword>
<evidence type="ECO:0000313" key="3">
    <source>
        <dbReference type="Proteomes" id="UP000188324"/>
    </source>
</evidence>
<proteinExistence type="predicted"/>
<dbReference type="Pfam" id="PF00364">
    <property type="entry name" value="Biotin_lipoyl"/>
    <property type="match status" value="1"/>
</dbReference>